<reference evidence="1" key="1">
    <citation type="submission" date="2016-06" db="UniProtKB">
        <authorList>
            <consortium name="WormBaseParasite"/>
        </authorList>
    </citation>
    <scope>IDENTIFICATION</scope>
</reference>
<dbReference type="WBParaSite" id="GPUH_0002139801-mRNA-1">
    <property type="protein sequence ID" value="GPUH_0002139801-mRNA-1"/>
    <property type="gene ID" value="GPUH_0002139801"/>
</dbReference>
<organism evidence="1">
    <name type="scientific">Gongylonema pulchrum</name>
    <dbReference type="NCBI Taxonomy" id="637853"/>
    <lineage>
        <taxon>Eukaryota</taxon>
        <taxon>Metazoa</taxon>
        <taxon>Ecdysozoa</taxon>
        <taxon>Nematoda</taxon>
        <taxon>Chromadorea</taxon>
        <taxon>Rhabditida</taxon>
        <taxon>Spirurina</taxon>
        <taxon>Spiruromorpha</taxon>
        <taxon>Spiruroidea</taxon>
        <taxon>Gongylonematidae</taxon>
        <taxon>Gongylonema</taxon>
    </lineage>
</organism>
<evidence type="ECO:0000313" key="1">
    <source>
        <dbReference type="WBParaSite" id="GPUH_0002139801-mRNA-1"/>
    </source>
</evidence>
<protein>
    <submittedName>
        <fullName evidence="1">FAT domain-containing protein</fullName>
    </submittedName>
</protein>
<proteinExistence type="predicted"/>
<dbReference type="AlphaFoldDB" id="A0A183EK81"/>
<accession>A0A183EK81</accession>
<name>A0A183EK81_9BILA</name>
<sequence length="285" mass="32004">LEKAVLSLVDEFGELSGVNDMGWALLAKLVYACNHEMLRLIASRIQKRLIVAAKQPVSVPLLHFVRSFLVRFPWLKACNEQTLACIAAHAVDFAVENFSMDIVRLVSGVYALYAGNKYDRILTKTLKNVMRDSIIEDGGEGIIVFETATQHNRTQFVATIFRVHAAVMKHAFKGGEVRVDEWLDMAHEALNISDAEIDKSVFTWLRTYMIRAGSCAQVSSRRMSALFIDFHRPSEAYYSAVQEFIQLGANSTANTLFGMLIHSPLEKLHSEVSFSQLLLTVNLHP</sequence>